<keyword evidence="3" id="KW-0732">Signal</keyword>
<dbReference type="GO" id="GO:0022857">
    <property type="term" value="F:transmembrane transporter activity"/>
    <property type="evidence" value="ECO:0007669"/>
    <property type="project" value="InterPro"/>
</dbReference>
<dbReference type="Gene3D" id="2.40.420.20">
    <property type="match status" value="1"/>
</dbReference>
<accession>A0A3E1KC66</accession>
<dbReference type="InterPro" id="IPR045800">
    <property type="entry name" value="HMBD"/>
</dbReference>
<comment type="similarity">
    <text evidence="1">Belongs to the membrane fusion protein (MFP) (TC 8.A.1) family.</text>
</comment>
<dbReference type="InterPro" id="IPR006143">
    <property type="entry name" value="RND_pump_MFP"/>
</dbReference>
<evidence type="ECO:0000256" key="4">
    <source>
        <dbReference type="ARBA" id="ARBA00023065"/>
    </source>
</evidence>
<dbReference type="RefSeq" id="WP_116649453.1">
    <property type="nucleotide sequence ID" value="NZ_QUZK01000012.1"/>
</dbReference>
<dbReference type="Pfam" id="PF25869">
    <property type="entry name" value="3HB_CusB"/>
    <property type="match status" value="1"/>
</dbReference>
<feature type="domain" description="CusB-like beta-barrel" evidence="9">
    <location>
        <begin position="245"/>
        <end position="322"/>
    </location>
</feature>
<dbReference type="InterPro" id="IPR058649">
    <property type="entry name" value="CzcB_C"/>
</dbReference>
<dbReference type="Proteomes" id="UP000260351">
    <property type="component" value="Unassembled WGS sequence"/>
</dbReference>
<sequence length="486" mass="52961">MNRIQIVIIALLAAAAGFGAAWFLAGSKGGDSGQAGQTEREILYWVAPMDPNYRRDEPGKSPMGMDLVPVYADEADQGGGQEPSIRINPAVVNNIGVKLAPVERRDMSRDIEAVGLVTPDDGRISHVHVRTEGWIENLHVETQGDRVTAGESLFEIYSPALVSAQEEYLQAVRTGNQSLLRAARIRLHALGMSDGQVDALRQRGSSTRLFTVQAPRDGYVMELNVRQGMYVQPGDTIISIVDLSRVWVEVDLFEGQIAWVETGQAASMTLPFSATDREWTGEVDYVYPTMRAETRTGRVRLAFDNPDLALKPNMYASVAIAADPHRDALAVPTQSIIRTGNGKRVILALPEGRFRPAQVVTGLEVDGMTEIIDGLNEGERIVVSGQFLIDSEASVDASLLRMADEADGVEAVDHGAMEHDAMDHGEMNHGDMDHAEMNHGEMNHGEMDHGQMDHTEMDHSPMDQEAMDQGGNVDPQSDDDGSGGRP</sequence>
<evidence type="ECO:0000259" key="7">
    <source>
        <dbReference type="Pfam" id="PF25869"/>
    </source>
</evidence>
<proteinExistence type="inferred from homology"/>
<evidence type="ECO:0000256" key="3">
    <source>
        <dbReference type="ARBA" id="ARBA00022729"/>
    </source>
</evidence>
<keyword evidence="12" id="KW-1185">Reference proteome</keyword>
<dbReference type="Gene3D" id="2.40.30.170">
    <property type="match status" value="1"/>
</dbReference>
<protein>
    <submittedName>
        <fullName evidence="11">Efflux RND transporter periplasmic adaptor subunit</fullName>
    </submittedName>
</protein>
<evidence type="ECO:0000256" key="5">
    <source>
        <dbReference type="SAM" id="MobiDB-lite"/>
    </source>
</evidence>
<dbReference type="FunFam" id="2.40.420.20:FF:000003">
    <property type="entry name" value="Cation efflux system protein cusB"/>
    <property type="match status" value="1"/>
</dbReference>
<dbReference type="PANTHER" id="PTHR30097">
    <property type="entry name" value="CATION EFFLUX SYSTEM PROTEIN CUSB"/>
    <property type="match status" value="1"/>
</dbReference>
<dbReference type="AlphaFoldDB" id="A0A3E1KC66"/>
<name>A0A3E1KC66_9GAMM</name>
<dbReference type="Gene3D" id="2.40.50.100">
    <property type="match status" value="1"/>
</dbReference>
<dbReference type="GO" id="GO:0016020">
    <property type="term" value="C:membrane"/>
    <property type="evidence" value="ECO:0007669"/>
    <property type="project" value="InterPro"/>
</dbReference>
<feature type="domain" description="CusB-like barrel-sandwich hybrid" evidence="8">
    <location>
        <begin position="125"/>
        <end position="240"/>
    </location>
</feature>
<evidence type="ECO:0000256" key="1">
    <source>
        <dbReference type="ARBA" id="ARBA00009477"/>
    </source>
</evidence>
<evidence type="ECO:0000259" key="9">
    <source>
        <dbReference type="Pfam" id="PF25954"/>
    </source>
</evidence>
<evidence type="ECO:0000313" key="11">
    <source>
        <dbReference type="EMBL" id="RFF32271.1"/>
    </source>
</evidence>
<dbReference type="InterPro" id="IPR058790">
    <property type="entry name" value="BSH_CusB"/>
</dbReference>
<comment type="caution">
    <text evidence="11">The sequence shown here is derived from an EMBL/GenBank/DDBJ whole genome shotgun (WGS) entry which is preliminary data.</text>
</comment>
<dbReference type="NCBIfam" id="TIGR01730">
    <property type="entry name" value="RND_mfp"/>
    <property type="match status" value="1"/>
</dbReference>
<dbReference type="FunFam" id="2.40.30.170:FF:000010">
    <property type="entry name" value="Efflux RND transporter periplasmic adaptor subunit"/>
    <property type="match status" value="1"/>
</dbReference>
<dbReference type="PANTHER" id="PTHR30097:SF15">
    <property type="entry name" value="CATION EFFLUX SYSTEM PROTEIN CUSB"/>
    <property type="match status" value="1"/>
</dbReference>
<dbReference type="Pfam" id="PF25954">
    <property type="entry name" value="Beta-barrel_RND_2"/>
    <property type="match status" value="1"/>
</dbReference>
<dbReference type="EMBL" id="QUZK01000012">
    <property type="protein sequence ID" value="RFF32271.1"/>
    <property type="molecule type" value="Genomic_DNA"/>
</dbReference>
<evidence type="ECO:0000259" key="8">
    <source>
        <dbReference type="Pfam" id="PF25919"/>
    </source>
</evidence>
<evidence type="ECO:0000256" key="2">
    <source>
        <dbReference type="ARBA" id="ARBA00022448"/>
    </source>
</evidence>
<feature type="domain" description="CzcB-like C-terminal circularly permuted SH3-like" evidence="10">
    <location>
        <begin position="330"/>
        <end position="389"/>
    </location>
</feature>
<dbReference type="GO" id="GO:0030288">
    <property type="term" value="C:outer membrane-bounded periplasmic space"/>
    <property type="evidence" value="ECO:0007669"/>
    <property type="project" value="TreeGrafter"/>
</dbReference>
<reference evidence="11 12" key="1">
    <citation type="submission" date="2018-08" db="EMBL/GenBank/DDBJ databases">
        <title>Wenzhouxiangella salilacus sp. nov., a novel bacterium isolated from a saline lake in Xinjiang Province, China.</title>
        <authorList>
            <person name="Han S."/>
        </authorList>
    </citation>
    <scope>NUCLEOTIDE SEQUENCE [LARGE SCALE GENOMIC DNA]</scope>
    <source>
        <strain evidence="11 12">XDB06</strain>
    </source>
</reference>
<dbReference type="InterPro" id="IPR058792">
    <property type="entry name" value="Beta-barrel_RND_2"/>
</dbReference>
<dbReference type="GO" id="GO:0060003">
    <property type="term" value="P:copper ion export"/>
    <property type="evidence" value="ECO:0007669"/>
    <property type="project" value="TreeGrafter"/>
</dbReference>
<dbReference type="Pfam" id="PF25919">
    <property type="entry name" value="BSH_CusB"/>
    <property type="match status" value="1"/>
</dbReference>
<dbReference type="SUPFAM" id="SSF111369">
    <property type="entry name" value="HlyD-like secretion proteins"/>
    <property type="match status" value="1"/>
</dbReference>
<dbReference type="GO" id="GO:0015679">
    <property type="term" value="P:plasma membrane copper ion transport"/>
    <property type="evidence" value="ECO:0007669"/>
    <property type="project" value="TreeGrafter"/>
</dbReference>
<dbReference type="GO" id="GO:0046914">
    <property type="term" value="F:transition metal ion binding"/>
    <property type="evidence" value="ECO:0007669"/>
    <property type="project" value="TreeGrafter"/>
</dbReference>
<gene>
    <name evidence="11" type="ORF">DZC52_02045</name>
</gene>
<dbReference type="InterPro" id="IPR058791">
    <property type="entry name" value="3HB_CusB"/>
</dbReference>
<dbReference type="InterPro" id="IPR051909">
    <property type="entry name" value="MFP_Cation_Efflux"/>
</dbReference>
<dbReference type="Pfam" id="PF25975">
    <property type="entry name" value="CzcB_C"/>
    <property type="match status" value="1"/>
</dbReference>
<evidence type="ECO:0000313" key="12">
    <source>
        <dbReference type="Proteomes" id="UP000260351"/>
    </source>
</evidence>
<evidence type="ECO:0000259" key="10">
    <source>
        <dbReference type="Pfam" id="PF25975"/>
    </source>
</evidence>
<feature type="region of interest" description="Disordered" evidence="5">
    <location>
        <begin position="448"/>
        <end position="486"/>
    </location>
</feature>
<feature type="compositionally biased region" description="Acidic residues" evidence="5">
    <location>
        <begin position="476"/>
        <end position="486"/>
    </location>
</feature>
<keyword evidence="4" id="KW-0406">Ion transport</keyword>
<feature type="domain" description="Heavy metal binding" evidence="6">
    <location>
        <begin position="44"/>
        <end position="70"/>
    </location>
</feature>
<dbReference type="Gene3D" id="6.10.140.730">
    <property type="match status" value="1"/>
</dbReference>
<organism evidence="11 12">
    <name type="scientific">Wenzhouxiangella sediminis</name>
    <dbReference type="NCBI Taxonomy" id="1792836"/>
    <lineage>
        <taxon>Bacteria</taxon>
        <taxon>Pseudomonadati</taxon>
        <taxon>Pseudomonadota</taxon>
        <taxon>Gammaproteobacteria</taxon>
        <taxon>Chromatiales</taxon>
        <taxon>Wenzhouxiangellaceae</taxon>
        <taxon>Wenzhouxiangella</taxon>
    </lineage>
</organism>
<dbReference type="Pfam" id="PF19335">
    <property type="entry name" value="HMBD"/>
    <property type="match status" value="1"/>
</dbReference>
<evidence type="ECO:0000259" key="6">
    <source>
        <dbReference type="Pfam" id="PF19335"/>
    </source>
</evidence>
<dbReference type="OrthoDB" id="9806939at2"/>
<feature type="compositionally biased region" description="Basic and acidic residues" evidence="5">
    <location>
        <begin position="448"/>
        <end position="462"/>
    </location>
</feature>
<keyword evidence="2" id="KW-0813">Transport</keyword>
<feature type="domain" description="CusB-like three alpha-helical bundle" evidence="7">
    <location>
        <begin position="161"/>
        <end position="205"/>
    </location>
</feature>